<proteinExistence type="inferred from homology"/>
<keyword evidence="2 7" id="KW-0813">Transport</keyword>
<protein>
    <submittedName>
        <fullName evidence="9">Binding-protein-dependent transporters inner membrane component</fullName>
    </submittedName>
</protein>
<dbReference type="AlphaFoldDB" id="A0AB94ISS5"/>
<keyword evidence="10" id="KW-1185">Reference proteome</keyword>
<feature type="domain" description="ABC transmembrane type-1" evidence="8">
    <location>
        <begin position="84"/>
        <end position="296"/>
    </location>
</feature>
<dbReference type="InterPro" id="IPR051393">
    <property type="entry name" value="ABC_transporter_permease"/>
</dbReference>
<dbReference type="InterPro" id="IPR000515">
    <property type="entry name" value="MetI-like"/>
</dbReference>
<feature type="transmembrane region" description="Helical" evidence="7">
    <location>
        <begin position="275"/>
        <end position="295"/>
    </location>
</feature>
<dbReference type="GO" id="GO:0005886">
    <property type="term" value="C:plasma membrane"/>
    <property type="evidence" value="ECO:0007669"/>
    <property type="project" value="UniProtKB-SubCell"/>
</dbReference>
<evidence type="ECO:0000256" key="5">
    <source>
        <dbReference type="ARBA" id="ARBA00022989"/>
    </source>
</evidence>
<comment type="caution">
    <text evidence="9">The sequence shown here is derived from an EMBL/GenBank/DDBJ whole genome shotgun (WGS) entry which is preliminary data.</text>
</comment>
<dbReference type="PANTHER" id="PTHR30193">
    <property type="entry name" value="ABC TRANSPORTER PERMEASE PROTEIN"/>
    <property type="match status" value="1"/>
</dbReference>
<keyword evidence="3" id="KW-1003">Cell membrane</keyword>
<name>A0AB94ISS5_9BACI</name>
<gene>
    <name evidence="9" type="ORF">BAVI_03704</name>
</gene>
<feature type="transmembrane region" description="Helical" evidence="7">
    <location>
        <begin position="223"/>
        <end position="243"/>
    </location>
</feature>
<dbReference type="GO" id="GO:0055085">
    <property type="term" value="P:transmembrane transport"/>
    <property type="evidence" value="ECO:0007669"/>
    <property type="project" value="InterPro"/>
</dbReference>
<evidence type="ECO:0000313" key="9">
    <source>
        <dbReference type="EMBL" id="ETI70160.1"/>
    </source>
</evidence>
<dbReference type="Gene3D" id="1.10.3720.10">
    <property type="entry name" value="MetI-like"/>
    <property type="match status" value="1"/>
</dbReference>
<feature type="transmembrane region" description="Helical" evidence="7">
    <location>
        <begin position="169"/>
        <end position="192"/>
    </location>
</feature>
<feature type="transmembrane region" description="Helical" evidence="7">
    <location>
        <begin position="88"/>
        <end position="109"/>
    </location>
</feature>
<reference evidence="9 10" key="1">
    <citation type="journal article" date="2014" name="Environ. Microbiol.">
        <title>The nitrate-ammonifying and nosZ-carrying bacterium Bacillus vireti is a potent source and sink for nitric and nitrous oxide under high nitrate conditions.</title>
        <authorList>
            <person name="Mania D."/>
            <person name="Heylen K."/>
            <person name="van Spanning R.J."/>
            <person name="Frostegard A."/>
        </authorList>
    </citation>
    <scope>NUCLEOTIDE SEQUENCE [LARGE SCALE GENOMIC DNA]</scope>
    <source>
        <strain evidence="9 10">LMG 21834</strain>
    </source>
</reference>
<evidence type="ECO:0000256" key="6">
    <source>
        <dbReference type="ARBA" id="ARBA00023136"/>
    </source>
</evidence>
<keyword evidence="6 7" id="KW-0472">Membrane</keyword>
<evidence type="ECO:0000313" key="10">
    <source>
        <dbReference type="Proteomes" id="UP000018877"/>
    </source>
</evidence>
<dbReference type="CDD" id="cd06261">
    <property type="entry name" value="TM_PBP2"/>
    <property type="match status" value="1"/>
</dbReference>
<evidence type="ECO:0000256" key="7">
    <source>
        <dbReference type="RuleBase" id="RU363032"/>
    </source>
</evidence>
<evidence type="ECO:0000256" key="4">
    <source>
        <dbReference type="ARBA" id="ARBA00022692"/>
    </source>
</evidence>
<dbReference type="Pfam" id="PF00528">
    <property type="entry name" value="BPD_transp_1"/>
    <property type="match status" value="1"/>
</dbReference>
<evidence type="ECO:0000256" key="2">
    <source>
        <dbReference type="ARBA" id="ARBA00022448"/>
    </source>
</evidence>
<organism evidence="9 10">
    <name type="scientific">Neobacillus vireti LMG 21834</name>
    <dbReference type="NCBI Taxonomy" id="1131730"/>
    <lineage>
        <taxon>Bacteria</taxon>
        <taxon>Bacillati</taxon>
        <taxon>Bacillota</taxon>
        <taxon>Bacilli</taxon>
        <taxon>Bacillales</taxon>
        <taxon>Bacillaceae</taxon>
        <taxon>Neobacillus</taxon>
    </lineage>
</organism>
<sequence length="304" mass="34215">MAVPDVSVSPEIKQKYDRIYQKQWQTALLFLLPYLIVFILFRLGPGIAGLLTSFTSWQIIGTPEWVGTANFEALMNDKMFWIAFKNTLFFLSISAPVMVIGALALAILINQPLAGKVFARTVIFAPYVVMATVVGIIWNWIYDKNLGLLNYYLKFLGVGNVEWLTSSDVAMFAIAITTVWWLMGYNMILFLAGLQGIPEDLYEAAVIDGATAWKKFIYVTLPLLKPTFFLVVMLTVINCFQVFDQVYVMTGGGPGTSTLTIVQYLYFQAFQNFNLGYGSAIGFVIFIVLVIFALIQKRIMREEA</sequence>
<evidence type="ECO:0000256" key="1">
    <source>
        <dbReference type="ARBA" id="ARBA00004651"/>
    </source>
</evidence>
<dbReference type="InterPro" id="IPR035906">
    <property type="entry name" value="MetI-like_sf"/>
</dbReference>
<feature type="transmembrane region" description="Helical" evidence="7">
    <location>
        <begin position="24"/>
        <end position="44"/>
    </location>
</feature>
<accession>A0AB94ISS5</accession>
<dbReference type="RefSeq" id="WP_024026957.1">
    <property type="nucleotide sequence ID" value="NZ_ALAN01000026.1"/>
</dbReference>
<evidence type="ECO:0000259" key="8">
    <source>
        <dbReference type="PROSITE" id="PS50928"/>
    </source>
</evidence>
<keyword evidence="5 7" id="KW-1133">Transmembrane helix</keyword>
<comment type="subcellular location">
    <subcellularLocation>
        <location evidence="1 7">Cell membrane</location>
        <topology evidence="1 7">Multi-pass membrane protein</topology>
    </subcellularLocation>
</comment>
<dbReference type="EMBL" id="ALAN01000026">
    <property type="protein sequence ID" value="ETI70160.1"/>
    <property type="molecule type" value="Genomic_DNA"/>
</dbReference>
<feature type="transmembrane region" description="Helical" evidence="7">
    <location>
        <begin position="121"/>
        <end position="141"/>
    </location>
</feature>
<dbReference type="PROSITE" id="PS50928">
    <property type="entry name" value="ABC_TM1"/>
    <property type="match status" value="1"/>
</dbReference>
<dbReference type="Proteomes" id="UP000018877">
    <property type="component" value="Unassembled WGS sequence"/>
</dbReference>
<dbReference type="SUPFAM" id="SSF161098">
    <property type="entry name" value="MetI-like"/>
    <property type="match status" value="1"/>
</dbReference>
<keyword evidence="4 7" id="KW-0812">Transmembrane</keyword>
<evidence type="ECO:0000256" key="3">
    <source>
        <dbReference type="ARBA" id="ARBA00022475"/>
    </source>
</evidence>
<dbReference type="PANTHER" id="PTHR30193:SF37">
    <property type="entry name" value="INNER MEMBRANE ABC TRANSPORTER PERMEASE PROTEIN YCJO"/>
    <property type="match status" value="1"/>
</dbReference>
<comment type="similarity">
    <text evidence="7">Belongs to the binding-protein-dependent transport system permease family.</text>
</comment>